<dbReference type="Proteomes" id="UP001165190">
    <property type="component" value="Unassembled WGS sequence"/>
</dbReference>
<dbReference type="InterPro" id="IPR005630">
    <property type="entry name" value="Terpene_synthase_metal-bd"/>
</dbReference>
<sequence>MSCGYINLTIASFVGMEDNITKETLIWAFNFPKILRAASTICRLMDDVVSHKFEQERGHVSSAVECYMKQYGASMQAAYDDFFKQVNDAWKDINEEFLKPTAAPTSALVRILNLAKIMDLYYKGENAYTFVGDSAKTSITALLIDQFLFDSRI</sequence>
<proteinExistence type="predicted"/>
<evidence type="ECO:0000259" key="2">
    <source>
        <dbReference type="Pfam" id="PF03936"/>
    </source>
</evidence>
<dbReference type="Pfam" id="PF03936">
    <property type="entry name" value="Terpene_synth_C"/>
    <property type="match status" value="1"/>
</dbReference>
<accession>A0A9W7GWR9</accession>
<dbReference type="EMBL" id="BSYR01000003">
    <property type="protein sequence ID" value="GMI65471.1"/>
    <property type="molecule type" value="Genomic_DNA"/>
</dbReference>
<reference evidence="3" key="1">
    <citation type="submission" date="2023-05" db="EMBL/GenBank/DDBJ databases">
        <title>Genome and transcriptome analyses reveal genes involved in the formation of fine ridges on petal epidermal cells in Hibiscus trionum.</title>
        <authorList>
            <person name="Koshimizu S."/>
            <person name="Masuda S."/>
            <person name="Ishii T."/>
            <person name="Shirasu K."/>
            <person name="Hoshino A."/>
            <person name="Arita M."/>
        </authorList>
    </citation>
    <scope>NUCLEOTIDE SEQUENCE</scope>
    <source>
        <strain evidence="3">Hamamatsu line</strain>
    </source>
</reference>
<comment type="caution">
    <text evidence="3">The sequence shown here is derived from an EMBL/GenBank/DDBJ whole genome shotgun (WGS) entry which is preliminary data.</text>
</comment>
<dbReference type="GO" id="GO:0000287">
    <property type="term" value="F:magnesium ion binding"/>
    <property type="evidence" value="ECO:0007669"/>
    <property type="project" value="InterPro"/>
</dbReference>
<dbReference type="SUPFAM" id="SSF48576">
    <property type="entry name" value="Terpenoid synthases"/>
    <property type="match status" value="1"/>
</dbReference>
<evidence type="ECO:0000256" key="1">
    <source>
        <dbReference type="ARBA" id="ARBA00022723"/>
    </source>
</evidence>
<dbReference type="GO" id="GO:0010333">
    <property type="term" value="F:terpene synthase activity"/>
    <property type="evidence" value="ECO:0007669"/>
    <property type="project" value="InterPro"/>
</dbReference>
<dbReference type="GO" id="GO:0016114">
    <property type="term" value="P:terpenoid biosynthetic process"/>
    <property type="evidence" value="ECO:0007669"/>
    <property type="project" value="InterPro"/>
</dbReference>
<dbReference type="PANTHER" id="PTHR31225:SF248">
    <property type="entry name" value="(+)-DELTA-CADINENE SYNTHASE"/>
    <property type="match status" value="1"/>
</dbReference>
<protein>
    <submittedName>
        <fullName evidence="3">Terpene synthase 21</fullName>
    </submittedName>
</protein>
<keyword evidence="4" id="KW-1185">Reference proteome</keyword>
<name>A0A9W7GWR9_HIBTR</name>
<evidence type="ECO:0000313" key="3">
    <source>
        <dbReference type="EMBL" id="GMI65471.1"/>
    </source>
</evidence>
<gene>
    <name evidence="3" type="ORF">HRI_000216500</name>
</gene>
<dbReference type="PANTHER" id="PTHR31225">
    <property type="entry name" value="OS04G0344100 PROTEIN-RELATED"/>
    <property type="match status" value="1"/>
</dbReference>
<dbReference type="InterPro" id="IPR008949">
    <property type="entry name" value="Isoprenoid_synthase_dom_sf"/>
</dbReference>
<evidence type="ECO:0000313" key="4">
    <source>
        <dbReference type="Proteomes" id="UP001165190"/>
    </source>
</evidence>
<dbReference type="OrthoDB" id="995636at2759"/>
<dbReference type="InterPro" id="IPR050148">
    <property type="entry name" value="Terpene_synthase-like"/>
</dbReference>
<dbReference type="AlphaFoldDB" id="A0A9W7GWR9"/>
<organism evidence="3 4">
    <name type="scientific">Hibiscus trionum</name>
    <name type="common">Flower of an hour</name>
    <dbReference type="NCBI Taxonomy" id="183268"/>
    <lineage>
        <taxon>Eukaryota</taxon>
        <taxon>Viridiplantae</taxon>
        <taxon>Streptophyta</taxon>
        <taxon>Embryophyta</taxon>
        <taxon>Tracheophyta</taxon>
        <taxon>Spermatophyta</taxon>
        <taxon>Magnoliopsida</taxon>
        <taxon>eudicotyledons</taxon>
        <taxon>Gunneridae</taxon>
        <taxon>Pentapetalae</taxon>
        <taxon>rosids</taxon>
        <taxon>malvids</taxon>
        <taxon>Malvales</taxon>
        <taxon>Malvaceae</taxon>
        <taxon>Malvoideae</taxon>
        <taxon>Hibiscus</taxon>
    </lineage>
</organism>
<feature type="domain" description="Terpene synthase metal-binding" evidence="2">
    <location>
        <begin position="1"/>
        <end position="92"/>
    </location>
</feature>
<keyword evidence="1" id="KW-0479">Metal-binding</keyword>
<dbReference type="Gene3D" id="1.10.600.10">
    <property type="entry name" value="Farnesyl Diphosphate Synthase"/>
    <property type="match status" value="1"/>
</dbReference>